<reference evidence="2 3" key="1">
    <citation type="submission" date="2019-06" db="EMBL/GenBank/DDBJ databases">
        <title>Whole genome shotgun sequence of Glutamicibacter uratoxydans NBRC 15515.</title>
        <authorList>
            <person name="Hosoyama A."/>
            <person name="Uohara A."/>
            <person name="Ohji S."/>
            <person name="Ichikawa N."/>
        </authorList>
    </citation>
    <scope>NUCLEOTIDE SEQUENCE [LARGE SCALE GENOMIC DNA]</scope>
    <source>
        <strain evidence="2 3">NBRC 15515</strain>
    </source>
</reference>
<protein>
    <submittedName>
        <fullName evidence="2">Uncharacterized protein</fullName>
    </submittedName>
</protein>
<name>A0A4Y4DWS2_GLUUR</name>
<accession>A0A4Y4DWS2</accession>
<dbReference type="PANTHER" id="PTHR43424">
    <property type="entry name" value="LOCUS PUTATIVE PROTEIN 1-RELATED"/>
    <property type="match status" value="1"/>
</dbReference>
<evidence type="ECO:0000313" key="3">
    <source>
        <dbReference type="Proteomes" id="UP000316612"/>
    </source>
</evidence>
<feature type="transmembrane region" description="Helical" evidence="1">
    <location>
        <begin position="40"/>
        <end position="62"/>
    </location>
</feature>
<gene>
    <name evidence="2" type="ORF">AUR04nite_33920</name>
</gene>
<dbReference type="Proteomes" id="UP000316612">
    <property type="component" value="Unassembled WGS sequence"/>
</dbReference>
<feature type="transmembrane region" description="Helical" evidence="1">
    <location>
        <begin position="100"/>
        <end position="118"/>
    </location>
</feature>
<dbReference type="PANTHER" id="PTHR43424:SF1">
    <property type="entry name" value="LOCUS PUTATIVE PROTEIN 1-RELATED"/>
    <property type="match status" value="1"/>
</dbReference>
<proteinExistence type="predicted"/>
<keyword evidence="1" id="KW-0472">Membrane</keyword>
<comment type="caution">
    <text evidence="2">The sequence shown here is derived from an EMBL/GenBank/DDBJ whole genome shotgun (WGS) entry which is preliminary data.</text>
</comment>
<keyword evidence="3" id="KW-1185">Reference proteome</keyword>
<evidence type="ECO:0000313" key="2">
    <source>
        <dbReference type="EMBL" id="GED07860.1"/>
    </source>
</evidence>
<dbReference type="InterPro" id="IPR052556">
    <property type="entry name" value="PolySynth_Transporter"/>
</dbReference>
<keyword evidence="1" id="KW-0812">Transmembrane</keyword>
<feature type="transmembrane region" description="Helical" evidence="1">
    <location>
        <begin position="74"/>
        <end position="94"/>
    </location>
</feature>
<feature type="transmembrane region" description="Helical" evidence="1">
    <location>
        <begin position="12"/>
        <end position="34"/>
    </location>
</feature>
<evidence type="ECO:0000256" key="1">
    <source>
        <dbReference type="SAM" id="Phobius"/>
    </source>
</evidence>
<organism evidence="2 3">
    <name type="scientific">Glutamicibacter uratoxydans</name>
    <name type="common">Arthrobacter uratoxydans</name>
    <dbReference type="NCBI Taxonomy" id="43667"/>
    <lineage>
        <taxon>Bacteria</taxon>
        <taxon>Bacillati</taxon>
        <taxon>Actinomycetota</taxon>
        <taxon>Actinomycetes</taxon>
        <taxon>Micrococcales</taxon>
        <taxon>Micrococcaceae</taxon>
        <taxon>Glutamicibacter</taxon>
    </lineage>
</organism>
<dbReference type="EMBL" id="BJNY01000030">
    <property type="protein sequence ID" value="GED07860.1"/>
    <property type="molecule type" value="Genomic_DNA"/>
</dbReference>
<dbReference type="AlphaFoldDB" id="A0A4Y4DWS2"/>
<sequence length="149" mass="15366">MLARASRASTLITAAAALIIGIASIWLIPLFFGLEFSESVWVVAVLLAGAVLGNPGSVLAAGLSARGKPILRSLSILGGVIANLVGLLVLVPMFGAFGAAYASVISSFVTASLVLIFAKLHFGLKPSDFIVLKISDVKFVASSIIRRGK</sequence>
<keyword evidence="1" id="KW-1133">Transmembrane helix</keyword>